<organism evidence="2 3">
    <name type="scientific">Methanococcoides seepicolus</name>
    <dbReference type="NCBI Taxonomy" id="2828780"/>
    <lineage>
        <taxon>Archaea</taxon>
        <taxon>Methanobacteriati</taxon>
        <taxon>Methanobacteriota</taxon>
        <taxon>Stenosarchaea group</taxon>
        <taxon>Methanomicrobia</taxon>
        <taxon>Methanosarcinales</taxon>
        <taxon>Methanosarcinaceae</taxon>
        <taxon>Methanococcoides</taxon>
    </lineage>
</organism>
<proteinExistence type="predicted"/>
<name>A0A9E4ZCK9_9EURY</name>
<feature type="transmembrane region" description="Helical" evidence="1">
    <location>
        <begin position="210"/>
        <end position="231"/>
    </location>
</feature>
<accession>A0A9E4ZCK9</accession>
<reference evidence="2" key="1">
    <citation type="journal article" date="2021" name="mSystems">
        <title>Bacteria and Archaea Synergistically Convert Glycine Betaine to Biogenic Methane in the Formosa Cold Seep of the South China Sea.</title>
        <authorList>
            <person name="Li L."/>
            <person name="Zhang W."/>
            <person name="Zhang S."/>
            <person name="Song L."/>
            <person name="Sun Q."/>
            <person name="Zhang H."/>
            <person name="Xiang H."/>
            <person name="Dong X."/>
        </authorList>
    </citation>
    <scope>NUCLEOTIDE SEQUENCE</scope>
    <source>
        <strain evidence="2">LLY</strain>
    </source>
</reference>
<sequence>MIIDIYNHLIKKRNLTLMYLLSAIVATYFASWLPDFENLIGIEGARISSVVSFGALNGFLLGPFWGAIASLAGIMAHVIIRHQSPDMFHILTPFFVAMASVVTGLCITKREKAAMILFSILILGWYITPIGRELLYWPWFHILVLGGFILFHHKYRSRTGNIYTFAFLLFTTLIAILADHLAGSITAAILFDLPPQMFASVVTIYPIERITLAFAAAAIVYLLIIALQTTLMESETFQDKVEEKKMDELFSYVDDVKDIIDKENSK</sequence>
<feature type="transmembrane region" description="Helical" evidence="1">
    <location>
        <begin position="134"/>
        <end position="151"/>
    </location>
</feature>
<keyword evidence="3" id="KW-1185">Reference proteome</keyword>
<dbReference type="AlphaFoldDB" id="A0A9E4ZCK9"/>
<feature type="transmembrane region" description="Helical" evidence="1">
    <location>
        <begin position="55"/>
        <end position="80"/>
    </location>
</feature>
<reference evidence="2" key="2">
    <citation type="submission" date="2021-04" db="EMBL/GenBank/DDBJ databases">
        <authorList>
            <person name="Dong X."/>
        </authorList>
    </citation>
    <scope>NUCLEOTIDE SEQUENCE</scope>
    <source>
        <strain evidence="2">LLY</strain>
    </source>
</reference>
<evidence type="ECO:0000256" key="1">
    <source>
        <dbReference type="SAM" id="Phobius"/>
    </source>
</evidence>
<evidence type="ECO:0000313" key="3">
    <source>
        <dbReference type="Proteomes" id="UP001056766"/>
    </source>
</evidence>
<evidence type="ECO:0000313" key="2">
    <source>
        <dbReference type="EMBL" id="MCM1985505.1"/>
    </source>
</evidence>
<comment type="caution">
    <text evidence="2">The sequence shown here is derived from an EMBL/GenBank/DDBJ whole genome shotgun (WGS) entry which is preliminary data.</text>
</comment>
<protein>
    <submittedName>
        <fullName evidence="2">Uncharacterized protein</fullName>
    </submittedName>
</protein>
<dbReference type="RefSeq" id="WP_250866876.1">
    <property type="nucleotide sequence ID" value="NZ_JAGSOI010000001.1"/>
</dbReference>
<keyword evidence="1" id="KW-1133">Transmembrane helix</keyword>
<feature type="transmembrane region" description="Helical" evidence="1">
    <location>
        <begin position="86"/>
        <end position="106"/>
    </location>
</feature>
<feature type="transmembrane region" description="Helical" evidence="1">
    <location>
        <begin position="16"/>
        <end position="34"/>
    </location>
</feature>
<feature type="transmembrane region" description="Helical" evidence="1">
    <location>
        <begin position="163"/>
        <end position="190"/>
    </location>
</feature>
<dbReference type="Proteomes" id="UP001056766">
    <property type="component" value="Unassembled WGS sequence"/>
</dbReference>
<keyword evidence="1" id="KW-0812">Transmembrane</keyword>
<feature type="transmembrane region" description="Helical" evidence="1">
    <location>
        <begin position="113"/>
        <end position="128"/>
    </location>
</feature>
<keyword evidence="1" id="KW-0472">Membrane</keyword>
<dbReference type="EMBL" id="JAGSOI010000001">
    <property type="protein sequence ID" value="MCM1985505.1"/>
    <property type="molecule type" value="Genomic_DNA"/>
</dbReference>
<gene>
    <name evidence="2" type="ORF">KDK67_00490</name>
</gene>